<dbReference type="PANTHER" id="PTHR43591:SF24">
    <property type="entry name" value="2-METHOXY-6-POLYPRENYL-1,4-BENZOQUINOL METHYLASE, MITOCHONDRIAL"/>
    <property type="match status" value="1"/>
</dbReference>
<comment type="caution">
    <text evidence="2">The sequence shown here is derived from an EMBL/GenBank/DDBJ whole genome shotgun (WGS) entry which is preliminary data.</text>
</comment>
<organism evidence="2 3">
    <name type="scientific">Antrihabitans stalagmiti</name>
    <dbReference type="NCBI Taxonomy" id="2799499"/>
    <lineage>
        <taxon>Bacteria</taxon>
        <taxon>Bacillati</taxon>
        <taxon>Actinomycetota</taxon>
        <taxon>Actinomycetes</taxon>
        <taxon>Mycobacteriales</taxon>
        <taxon>Nocardiaceae</taxon>
        <taxon>Antrihabitans</taxon>
    </lineage>
</organism>
<dbReference type="InterPro" id="IPR013216">
    <property type="entry name" value="Methyltransf_11"/>
</dbReference>
<dbReference type="GO" id="GO:0032259">
    <property type="term" value="P:methylation"/>
    <property type="evidence" value="ECO:0007669"/>
    <property type="project" value="UniProtKB-KW"/>
</dbReference>
<dbReference type="CDD" id="cd02440">
    <property type="entry name" value="AdoMet_MTases"/>
    <property type="match status" value="1"/>
</dbReference>
<feature type="domain" description="Methyltransferase type 11" evidence="1">
    <location>
        <begin position="59"/>
        <end position="153"/>
    </location>
</feature>
<proteinExistence type="predicted"/>
<name>A0A934U750_9NOCA</name>
<gene>
    <name evidence="2" type="ORF">JGU71_27540</name>
</gene>
<accession>A0A934U750</accession>
<dbReference type="InterPro" id="IPR029063">
    <property type="entry name" value="SAM-dependent_MTases_sf"/>
</dbReference>
<evidence type="ECO:0000313" key="3">
    <source>
        <dbReference type="Proteomes" id="UP000655868"/>
    </source>
</evidence>
<dbReference type="Proteomes" id="UP000655868">
    <property type="component" value="Unassembled WGS sequence"/>
</dbReference>
<protein>
    <submittedName>
        <fullName evidence="2">Class I SAM-dependent methyltransferase</fullName>
    </submittedName>
</protein>
<dbReference type="RefSeq" id="WP_199708314.1">
    <property type="nucleotide sequence ID" value="NZ_JAEMNV010000012.1"/>
</dbReference>
<dbReference type="SUPFAM" id="SSF53335">
    <property type="entry name" value="S-adenosyl-L-methionine-dependent methyltransferases"/>
    <property type="match status" value="1"/>
</dbReference>
<keyword evidence="2" id="KW-0808">Transferase</keyword>
<dbReference type="GO" id="GO:0008757">
    <property type="term" value="F:S-adenosylmethionine-dependent methyltransferase activity"/>
    <property type="evidence" value="ECO:0007669"/>
    <property type="project" value="InterPro"/>
</dbReference>
<keyword evidence="3" id="KW-1185">Reference proteome</keyword>
<dbReference type="Gene3D" id="3.40.50.150">
    <property type="entry name" value="Vaccinia Virus protein VP39"/>
    <property type="match status" value="1"/>
</dbReference>
<evidence type="ECO:0000259" key="1">
    <source>
        <dbReference type="Pfam" id="PF08241"/>
    </source>
</evidence>
<dbReference type="AlphaFoldDB" id="A0A934U750"/>
<keyword evidence="2" id="KW-0489">Methyltransferase</keyword>
<dbReference type="Pfam" id="PF08241">
    <property type="entry name" value="Methyltransf_11"/>
    <property type="match status" value="1"/>
</dbReference>
<evidence type="ECO:0000313" key="2">
    <source>
        <dbReference type="EMBL" id="MBJ8342648.1"/>
    </source>
</evidence>
<dbReference type="PANTHER" id="PTHR43591">
    <property type="entry name" value="METHYLTRANSFERASE"/>
    <property type="match status" value="1"/>
</dbReference>
<sequence length="286" mass="30496">MTSTVNPTITSTDADKALKAKHRSIWASGDYPVVATDLIADLGPTIVAAAGIAAGQHVLDVAAGAGNASLPAAALGARVVASDLTPELLDVGRARAAERSLDLTWTEADVEALPFADNDFDVVFSVVGAMFAPHHQQTADEMIRVCRPGGTIAMINWTPAGVIGQLFKTMGPYAPPPPAGAQPPPLWGDEDHVRELFGDRVDSITFTRRTVRPARKFASPVEMREFFKANYGPTIAVYNAVAGDPDRVASLDDDFEAFLTRTDDRTAGAAHSDWALEYLLVTAQKR</sequence>
<reference evidence="2" key="1">
    <citation type="submission" date="2020-12" db="EMBL/GenBank/DDBJ databases">
        <title>Antrihabitans popcorni sp. nov. and Antrihabitans auranticaus sp. nov., isolated from a larva cave.</title>
        <authorList>
            <person name="Lee S.D."/>
            <person name="Kim I.S."/>
        </authorList>
    </citation>
    <scope>NUCLEOTIDE SEQUENCE</scope>
    <source>
        <strain evidence="2">YC3-6</strain>
    </source>
</reference>
<dbReference type="EMBL" id="JAEMNV010000012">
    <property type="protein sequence ID" value="MBJ8342648.1"/>
    <property type="molecule type" value="Genomic_DNA"/>
</dbReference>